<accession>A0A1I1NRZ0</accession>
<evidence type="ECO:0000313" key="1">
    <source>
        <dbReference type="EMBL" id="SFD00297.1"/>
    </source>
</evidence>
<dbReference type="Proteomes" id="UP000199022">
    <property type="component" value="Unassembled WGS sequence"/>
</dbReference>
<reference evidence="2" key="1">
    <citation type="submission" date="2016-10" db="EMBL/GenBank/DDBJ databases">
        <authorList>
            <person name="Varghese N."/>
            <person name="Submissions S."/>
        </authorList>
    </citation>
    <scope>NUCLEOTIDE SEQUENCE [LARGE SCALE GENOMIC DNA]</scope>
    <source>
        <strain evidence="2">DSM 45962</strain>
    </source>
</reference>
<protein>
    <recommendedName>
        <fullName evidence="3">Transcriptional regulator, AbiEi antitoxin, Type IV TA system</fullName>
    </recommendedName>
</protein>
<dbReference type="EMBL" id="FOMD01000002">
    <property type="protein sequence ID" value="SFD00297.1"/>
    <property type="molecule type" value="Genomic_DNA"/>
</dbReference>
<dbReference type="RefSeq" id="WP_091557988.1">
    <property type="nucleotide sequence ID" value="NZ_BNAC01000004.1"/>
</dbReference>
<gene>
    <name evidence="1" type="ORF">SAMN05661030_2244</name>
</gene>
<proteinExistence type="predicted"/>
<evidence type="ECO:0000313" key="2">
    <source>
        <dbReference type="Proteomes" id="UP000199022"/>
    </source>
</evidence>
<organism evidence="1 2">
    <name type="scientific">Klenkia taihuensis</name>
    <dbReference type="NCBI Taxonomy" id="1225127"/>
    <lineage>
        <taxon>Bacteria</taxon>
        <taxon>Bacillati</taxon>
        <taxon>Actinomycetota</taxon>
        <taxon>Actinomycetes</taxon>
        <taxon>Geodermatophilales</taxon>
        <taxon>Geodermatophilaceae</taxon>
        <taxon>Klenkia</taxon>
    </lineage>
</organism>
<keyword evidence="2" id="KW-1185">Reference proteome</keyword>
<dbReference type="STRING" id="1225127.SAMN05661030_2244"/>
<sequence>MSIVLPLETRETARARLGLLTRRGLLDRGMTDREIAAAVRRGDLRRVRPGSYVSAADWAEVERTRRLPGLHALAVCDAVGGGTMPLCAGTAAWVWALPRPARRRGPAEPVHLVNPDGPGARGRDWVLHRAAVPPEEITRRGAYLLTTAPRTVVDVARDWPEVDAVAAVDAALLRGLTTKEELLETLARHATVAGTPAVRRVLELADGRAESWLETCGRLAFAAGGLPPFVPQVELWLDGELLKVVDGWYGDAALAIEFDGRSKYVLSTPADLCEEKRIEDLLRSVGIRFVRITYEMLTRGWAQLRARVLRELAAGGPATRVFGEQPRAIGKVRGKTTPDDGWLWRALDRVGGAGGLTGLATAGGGR</sequence>
<name>A0A1I1NRZ0_9ACTN</name>
<evidence type="ECO:0008006" key="3">
    <source>
        <dbReference type="Google" id="ProtNLM"/>
    </source>
</evidence>
<dbReference type="AlphaFoldDB" id="A0A1I1NRZ0"/>
<dbReference type="OrthoDB" id="5176673at2"/>